<dbReference type="SUPFAM" id="SSF53300">
    <property type="entry name" value="vWA-like"/>
    <property type="match status" value="1"/>
</dbReference>
<dbReference type="InterPro" id="IPR050525">
    <property type="entry name" value="ECM_Assembly_Org"/>
</dbReference>
<accession>A0ABD5P0S2</accession>
<feature type="compositionally biased region" description="Low complexity" evidence="1">
    <location>
        <begin position="49"/>
        <end position="63"/>
    </location>
</feature>
<dbReference type="InterPro" id="IPR011335">
    <property type="entry name" value="Restrct_endonuc-II-like"/>
</dbReference>
<sequence>MKSKSNFFAISFAVLLIFSLVAMPINAGYAAGAPGSRDVPEHITTGIYQQGNGPPDQQGNPSGHHSDQPLNVDEIDIQPPKIDYEANSTVELHQLAIETLDEVGVSGDDTEEIARAINASAASYRQGIYVESRTSFDHKIDAQKSLSTLVTEHDVNDTAINTTSEIILDSGNLTARLLTRTAANALEANEDAFDNPGQRKSTERKLENAIDALERGDEALTDTPPRRGPPRDDLSSTIQSRENALNQYRIAAKHAIQALERVEGATNPELFVTRGQAYREDGEVHVPIFVELIDARTFLYEDASVTITAENGSDRTADPIDLRTSYDNASVASGGTSLDLGADPGNVTVTVEATSVSDTHRSVAETIEISIDENELPTKPPEPGEFREIEVTNDESGVTVETGGEGIQERDIHITNHQVPPELDDVRIGPVVRIQNRAEINEATVTIPLLDDVQEDENVSIYTWDPASERGWKRVDTQIDPETGTATATVDSFSFFSVFRVDEWEDFRTATITLEDHHFAEEPKEGTGIGAVDLMLVIDESGSMSGSRIKNARKASKRFVGALLEDDRAGLAGYASGSRLIHELTDDTEQLNTSIDSISAGGSTNTGAGLNTALTELEENGNDDRKQVIILLSDGHTNIGPDPVGVAEKAAKQNIEISTVGLGSGADENELQTIASTTGGDYYHVTNSNDLPDTFQRIAENQSEVALTDSNNDGIPDAVADADPPMPTYGPLDYVYDKRGLRDADPGIKIDPVLTDTSGDGLKDNETIDVEYQIFEENNETKLSARVTSAKAHPAYYDTDGDGVSDHDEVDIWDSNPYLQDTSGDGLIDSVDPAPNEETLPPEFEYQTWDINDLTMFPTTVRTTRDDLLVVARPTGAADEIEEIRIHQYVDTWVPLIDTGWRKKTYRGDSLTDLEDEDGVYVNAAFGDETGQITPEQVKITITDDDGNRAAVSHDVDRGVAEATAGVAETTTAAAPLAVGALARPEYAGATTVTTVSASTAAVALGGAAVAGTGFALMAETSGSADGEFAREEYIQPVPVTEPLQTWTGSELEILLPNGAEYSEYDPYGNRGHGWEQIRRLPGITDVNDVDETFNLPGGTQTVGDYEIVIGDTGENEVILWIYEGVALFAEQTVEEEEVSEEISEEVNEEREEEVSEEEIEETIQDGPDEVLEDPRYKYEIYKLAEKGIHFVIRKAGGEIVDYTVEQIREDTPRCALEEGDVDMSVQSTKHGEFVAAPSGYKAFHGIYEETTNPVETELRCVDNRQAVVQTYADDPADITDGSIGENISVELIKERGLDLEWPEEGFKEGDESEIGPDIIAYDDGEWLIIEAKTTTSTKAVGKNLLDTDAYDGDAQLHNDWIRNSLEKLEDEDRIDPELVDQIDTAIATNNVTKEIVLVRDVEGASHRTLRKPRNNDTDISLEDVAGVDRVTIVELAATE</sequence>
<name>A0ABD5P0S2_9EURY</name>
<feature type="domain" description="VWFA" evidence="2">
    <location>
        <begin position="533"/>
        <end position="698"/>
    </location>
</feature>
<dbReference type="RefSeq" id="WP_246972306.1">
    <property type="nucleotide sequence ID" value="NZ_CP095397.1"/>
</dbReference>
<feature type="region of interest" description="Disordered" evidence="1">
    <location>
        <begin position="215"/>
        <end position="236"/>
    </location>
</feature>
<protein>
    <submittedName>
        <fullName evidence="3">VWA domain-containing protein</fullName>
    </submittedName>
</protein>
<feature type="region of interest" description="Disordered" evidence="1">
    <location>
        <begin position="45"/>
        <end position="72"/>
    </location>
</feature>
<reference evidence="3 4" key="1">
    <citation type="journal article" date="2014" name="Int. J. Syst. Evol. Microbiol.">
        <title>Complete genome sequence of Corynebacterium casei LMG S-19264T (=DSM 44701T), isolated from a smear-ripened cheese.</title>
        <authorList>
            <consortium name="US DOE Joint Genome Institute (JGI-PGF)"/>
            <person name="Walter F."/>
            <person name="Albersmeier A."/>
            <person name="Kalinowski J."/>
            <person name="Ruckert C."/>
        </authorList>
    </citation>
    <scope>NUCLEOTIDE SEQUENCE [LARGE SCALE GENOMIC DNA]</scope>
    <source>
        <strain evidence="3 4">IBRC-M 10912</strain>
    </source>
</reference>
<dbReference type="Gene3D" id="3.40.50.410">
    <property type="entry name" value="von Willebrand factor, type A domain"/>
    <property type="match status" value="1"/>
</dbReference>
<evidence type="ECO:0000256" key="1">
    <source>
        <dbReference type="SAM" id="MobiDB-lite"/>
    </source>
</evidence>
<comment type="caution">
    <text evidence="3">The sequence shown here is derived from an EMBL/GenBank/DDBJ whole genome shotgun (WGS) entry which is preliminary data.</text>
</comment>
<organism evidence="3 4">
    <name type="scientific">Natribaculum luteum</name>
    <dbReference type="NCBI Taxonomy" id="1586232"/>
    <lineage>
        <taxon>Archaea</taxon>
        <taxon>Methanobacteriati</taxon>
        <taxon>Methanobacteriota</taxon>
        <taxon>Stenosarchaea group</taxon>
        <taxon>Halobacteria</taxon>
        <taxon>Halobacteriales</taxon>
        <taxon>Natrialbaceae</taxon>
        <taxon>Natribaculum</taxon>
    </lineage>
</organism>
<proteinExistence type="predicted"/>
<dbReference type="EMBL" id="JBHSDJ010000079">
    <property type="protein sequence ID" value="MFC4247614.1"/>
    <property type="molecule type" value="Genomic_DNA"/>
</dbReference>
<dbReference type="SMART" id="SM00327">
    <property type="entry name" value="VWA"/>
    <property type="match status" value="1"/>
</dbReference>
<evidence type="ECO:0000313" key="3">
    <source>
        <dbReference type="EMBL" id="MFC4247614.1"/>
    </source>
</evidence>
<dbReference type="InterPro" id="IPR036465">
    <property type="entry name" value="vWFA_dom_sf"/>
</dbReference>
<dbReference type="PROSITE" id="PS50234">
    <property type="entry name" value="VWFA"/>
    <property type="match status" value="1"/>
</dbReference>
<dbReference type="Proteomes" id="UP001595821">
    <property type="component" value="Unassembled WGS sequence"/>
</dbReference>
<dbReference type="SUPFAM" id="SSF52980">
    <property type="entry name" value="Restriction endonuclease-like"/>
    <property type="match status" value="1"/>
</dbReference>
<dbReference type="InterPro" id="IPR002035">
    <property type="entry name" value="VWF_A"/>
</dbReference>
<dbReference type="CDD" id="cd00198">
    <property type="entry name" value="vWFA"/>
    <property type="match status" value="1"/>
</dbReference>
<evidence type="ECO:0000259" key="2">
    <source>
        <dbReference type="PROSITE" id="PS50234"/>
    </source>
</evidence>
<dbReference type="Pfam" id="PF00092">
    <property type="entry name" value="VWA"/>
    <property type="match status" value="1"/>
</dbReference>
<gene>
    <name evidence="3" type="ORF">ACFOZ7_11585</name>
</gene>
<dbReference type="PANTHER" id="PTHR24020">
    <property type="entry name" value="COLLAGEN ALPHA"/>
    <property type="match status" value="1"/>
</dbReference>
<evidence type="ECO:0000313" key="4">
    <source>
        <dbReference type="Proteomes" id="UP001595821"/>
    </source>
</evidence>
<feature type="region of interest" description="Disordered" evidence="1">
    <location>
        <begin position="1139"/>
        <end position="1158"/>
    </location>
</feature>
<dbReference type="PANTHER" id="PTHR24020:SF20">
    <property type="entry name" value="PH DOMAIN-CONTAINING PROTEIN"/>
    <property type="match status" value="1"/>
</dbReference>
<dbReference type="GeneID" id="71852944"/>